<gene>
    <name evidence="3" type="ORF">SteCoe_21984</name>
    <name evidence="4" type="ORF">SteCoe_6580</name>
</gene>
<dbReference type="EMBL" id="MPUH01000531">
    <property type="protein sequence ID" value="OMJ78259.1"/>
    <property type="molecule type" value="Genomic_DNA"/>
</dbReference>
<proteinExistence type="predicted"/>
<accession>A0A1R2CPR9</accession>
<name>A0A1R2CPR9_9CILI</name>
<feature type="coiled-coil region" evidence="1">
    <location>
        <begin position="72"/>
        <end position="99"/>
    </location>
</feature>
<evidence type="ECO:0000256" key="1">
    <source>
        <dbReference type="SAM" id="Coils"/>
    </source>
</evidence>
<keyword evidence="5" id="KW-1185">Reference proteome</keyword>
<evidence type="ECO:0000313" key="4">
    <source>
        <dbReference type="EMBL" id="OMJ91006.1"/>
    </source>
</evidence>
<dbReference type="Proteomes" id="UP000187209">
    <property type="component" value="Unassembled WGS sequence"/>
</dbReference>
<protein>
    <submittedName>
        <fullName evidence="4">Uncharacterized protein</fullName>
    </submittedName>
</protein>
<feature type="region of interest" description="Disordered" evidence="2">
    <location>
        <begin position="206"/>
        <end position="240"/>
    </location>
</feature>
<organism evidence="4 5">
    <name type="scientific">Stentor coeruleus</name>
    <dbReference type="NCBI Taxonomy" id="5963"/>
    <lineage>
        <taxon>Eukaryota</taxon>
        <taxon>Sar</taxon>
        <taxon>Alveolata</taxon>
        <taxon>Ciliophora</taxon>
        <taxon>Postciliodesmatophora</taxon>
        <taxon>Heterotrichea</taxon>
        <taxon>Heterotrichida</taxon>
        <taxon>Stentoridae</taxon>
        <taxon>Stentor</taxon>
    </lineage>
</organism>
<reference evidence="4 5" key="1">
    <citation type="submission" date="2016-11" db="EMBL/GenBank/DDBJ databases">
        <title>The macronuclear genome of Stentor coeruleus: a giant cell with tiny introns.</title>
        <authorList>
            <person name="Slabodnick M."/>
            <person name="Ruby J.G."/>
            <person name="Reiff S.B."/>
            <person name="Swart E.C."/>
            <person name="Gosai S."/>
            <person name="Prabakaran S."/>
            <person name="Witkowska E."/>
            <person name="Larue G.E."/>
            <person name="Fisher S."/>
            <person name="Freeman R.M."/>
            <person name="Gunawardena J."/>
            <person name="Chu W."/>
            <person name="Stover N.A."/>
            <person name="Gregory B.D."/>
            <person name="Nowacki M."/>
            <person name="Derisi J."/>
            <person name="Roy S.W."/>
            <person name="Marshall W.F."/>
            <person name="Sood P."/>
        </authorList>
    </citation>
    <scope>NUCLEOTIDE SEQUENCE [LARGE SCALE GENOMIC DNA]</scope>
    <source>
        <strain evidence="4">WM001</strain>
    </source>
</reference>
<dbReference type="EMBL" id="MPUH01000091">
    <property type="protein sequence ID" value="OMJ91006.1"/>
    <property type="molecule type" value="Genomic_DNA"/>
</dbReference>
<evidence type="ECO:0000313" key="3">
    <source>
        <dbReference type="EMBL" id="OMJ78259.1"/>
    </source>
</evidence>
<comment type="caution">
    <text evidence="4">The sequence shown here is derived from an EMBL/GenBank/DDBJ whole genome shotgun (WGS) entry which is preliminary data.</text>
</comment>
<dbReference type="AlphaFoldDB" id="A0A1R2CPR9"/>
<evidence type="ECO:0000313" key="5">
    <source>
        <dbReference type="Proteomes" id="UP000187209"/>
    </source>
</evidence>
<evidence type="ECO:0000256" key="2">
    <source>
        <dbReference type="SAM" id="MobiDB-lite"/>
    </source>
</evidence>
<sequence length="240" mass="27775">MFSFQDKLEDKDGKKRIRSRKVLKNRKNSIICCSRVESNKETDYNNISSMSSNSHTPQIRDFADLASSIVSADHYTIKLKELTEEKNQLLNVLDSNAKEIEFLNNIVSRFLDINELMKIKQKSTYNDLAKTWDIPNFIVQQRKTVFPKLNKSQMKDAVQNEIKHRKIVFRPQFGQGLDAALHENADEGFKQQEDIPIFNDEFEARPATSAAKHRQSSLVNRGIEGQNDMRKSPGLRKRML</sequence>
<keyword evidence="1" id="KW-0175">Coiled coil</keyword>